<dbReference type="STRING" id="6293.A0A1I8EUK3"/>
<organism evidence="1">
    <name type="scientific">Wuchereria bancrofti</name>
    <dbReference type="NCBI Taxonomy" id="6293"/>
    <lineage>
        <taxon>Eukaryota</taxon>
        <taxon>Metazoa</taxon>
        <taxon>Ecdysozoa</taxon>
        <taxon>Nematoda</taxon>
        <taxon>Chromadorea</taxon>
        <taxon>Rhabditida</taxon>
        <taxon>Spirurina</taxon>
        <taxon>Spiruromorpha</taxon>
        <taxon>Filarioidea</taxon>
        <taxon>Onchocercidae</taxon>
        <taxon>Wuchereria</taxon>
    </lineage>
</organism>
<sequence length="545" mass="61241">MDQISDSAKTHHPGQCNSRPNAIIGLRVVQIKIIWKDSVKMFLSAIQKCCSAFACTSTLAPGTASHSGLHLQSDSVPFDQCHSIDACLKTEPSFKRNSHGLQNEKSLVMKNFPEYPENDKFRIPRENSEKHPEKRNLAQSISRKEFYVRENEVKMARNTGIGIGDEKMETYLMNALLSKSPDGSTLNGMNIAVFDLHSRRFVERLLNAGVSSLSIIETSQCEAQKAKEYTGKIRKKKGLIVGAYRANMESLFPLCTRKKQIIFPAKLLFANQQLMKSAVNPFKLLKESAAQVDDESGNKQRFAPIIIGCLPTASQQSNMLTSMIFNLIMHLCAVKKDTMFQYGAVQLITFLSAGNFVLATCAMDPNMQFVSNGIKHKSWLLNKLFAVKPLSGYSGFPHNAFSPPFPLSSSFSYEKKFNSIGIRNENLYGVTIEPRNEIDIGNLNLLVSSNEEILMKYAFWITFTGKMTAKTKVAQKLREWLPKANIDLSSLVESDAKVADLKLEDFDKIFSLLHMELNDDFTHIGELRNFYAHFRPAIENAKFAD</sequence>
<dbReference type="WBParaSite" id="maker-PairedContig_53-snap-gene-4.11-mRNA-1">
    <property type="protein sequence ID" value="maker-PairedContig_53-snap-gene-4.11-mRNA-1"/>
    <property type="gene ID" value="maker-PairedContig_53-snap-gene-4.11"/>
</dbReference>
<protein>
    <submittedName>
        <fullName evidence="1">Uncharacterized protein</fullName>
    </submittedName>
</protein>
<dbReference type="AlphaFoldDB" id="A0A1I8EUK3"/>
<evidence type="ECO:0000313" key="1">
    <source>
        <dbReference type="WBParaSite" id="maker-PairedContig_53-snap-gene-4.11-mRNA-1"/>
    </source>
</evidence>
<reference evidence="1" key="1">
    <citation type="submission" date="2016-11" db="UniProtKB">
        <authorList>
            <consortium name="WormBaseParasite"/>
        </authorList>
    </citation>
    <scope>IDENTIFICATION</scope>
    <source>
        <strain evidence="1">pt0022</strain>
    </source>
</reference>
<accession>A0A1I8EUK3</accession>
<proteinExistence type="predicted"/>
<name>A0A1I8EUK3_WUCBA</name>